<feature type="compositionally biased region" description="Polar residues" evidence="1">
    <location>
        <begin position="83"/>
        <end position="96"/>
    </location>
</feature>
<name>A0A158QGX2_RODNA</name>
<reference evidence="4" key="1">
    <citation type="submission" date="2016-04" db="UniProtKB">
        <authorList>
            <consortium name="WormBaseParasite"/>
        </authorList>
    </citation>
    <scope>IDENTIFICATION</scope>
</reference>
<evidence type="ECO:0000256" key="1">
    <source>
        <dbReference type="SAM" id="MobiDB-lite"/>
    </source>
</evidence>
<dbReference type="OrthoDB" id="6255205at2759"/>
<evidence type="ECO:0000313" key="3">
    <source>
        <dbReference type="Proteomes" id="UP000278807"/>
    </source>
</evidence>
<gene>
    <name evidence="2" type="ORF">HNAJ_LOCUS1027</name>
</gene>
<feature type="region of interest" description="Disordered" evidence="1">
    <location>
        <begin position="234"/>
        <end position="259"/>
    </location>
</feature>
<dbReference type="EMBL" id="UZAE01000357">
    <property type="protein sequence ID" value="VDN96886.1"/>
    <property type="molecule type" value="Genomic_DNA"/>
</dbReference>
<evidence type="ECO:0000313" key="4">
    <source>
        <dbReference type="WBParaSite" id="HNAJ_0000102701-mRNA-1"/>
    </source>
</evidence>
<organism evidence="4">
    <name type="scientific">Rodentolepis nana</name>
    <name type="common">Dwarf tapeworm</name>
    <name type="synonym">Hymenolepis nana</name>
    <dbReference type="NCBI Taxonomy" id="102285"/>
    <lineage>
        <taxon>Eukaryota</taxon>
        <taxon>Metazoa</taxon>
        <taxon>Spiralia</taxon>
        <taxon>Lophotrochozoa</taxon>
        <taxon>Platyhelminthes</taxon>
        <taxon>Cestoda</taxon>
        <taxon>Eucestoda</taxon>
        <taxon>Cyclophyllidea</taxon>
        <taxon>Hymenolepididae</taxon>
        <taxon>Rodentolepis</taxon>
    </lineage>
</organism>
<dbReference type="WBParaSite" id="HNAJ_0000102701-mRNA-1">
    <property type="protein sequence ID" value="HNAJ_0000102701-mRNA-1"/>
    <property type="gene ID" value="HNAJ_0000102701"/>
</dbReference>
<feature type="region of interest" description="Disordered" evidence="1">
    <location>
        <begin position="83"/>
        <end position="141"/>
    </location>
</feature>
<accession>A0A158QGX2</accession>
<dbReference type="AlphaFoldDB" id="A0A158QGX2"/>
<sequence length="431" mass="47829">MSEHSMGTLTPRTVGINHIDRGTIYPPPSYDRYGCYPQINRTAYENDVNLMSSKFHQRRLNDGYSEVAPSQIHFSKWSNSNYGSTNGRGHRSSSLSPKPAEPAVQLSYRPPTPQVSSTTPTTHRGILKGQRAPSDVGGDSPRGVVYGHSKGFWDTMDLNGGGEFNDSCNSIPSSYVAGDSMSRKTVRFADGDSTVNNRIVQGSYDGMRDPICRTDGSQAQGIYEWEPDELYNNARTTGDLQKPPRPPKQRQPMRTERRFTADGPSLARNLRFVTNLNGGSVATSLSTPLHDTEPPLTAVDDNYANYESIYGNRRFTDCSVGEVEKIDSQRLDALMKPYMTSANEDIGSPPIGSINVATSPAPVYRTEVIHNPSNRRTFVGQQKNSVSILSKLFVVKVLKLNDNFNINECTYLIPNELWFSSKKNCIFTESN</sequence>
<keyword evidence="3" id="KW-1185">Reference proteome</keyword>
<protein>
    <submittedName>
        <fullName evidence="2 4">Uncharacterized protein</fullName>
    </submittedName>
</protein>
<reference evidence="2 3" key="2">
    <citation type="submission" date="2018-11" db="EMBL/GenBank/DDBJ databases">
        <authorList>
            <consortium name="Pathogen Informatics"/>
        </authorList>
    </citation>
    <scope>NUCLEOTIDE SEQUENCE [LARGE SCALE GENOMIC DNA]</scope>
</reference>
<evidence type="ECO:0000313" key="2">
    <source>
        <dbReference type="EMBL" id="VDN96886.1"/>
    </source>
</evidence>
<dbReference type="Proteomes" id="UP000278807">
    <property type="component" value="Unassembled WGS sequence"/>
</dbReference>
<proteinExistence type="predicted"/>